<sequence>MGRHKTKDIDWLVKRMNTLHVADDDASSSGDPTQSFRFFALPAELRIRVYELLLVFPKTLDLDPTNTRTIAPHLRLFTVSQQMHNEASRVFYARNTFRVFPIHGRYINKKHPLLAWLPRKYRIHITRLELRVGPGFTSPPKHWVVDSRLGLAATTRVYKLRIFVEIDPSSHPSFGELLVGRTHYTEYCVGLVRALLAQIPSVSEIEFDAYPGVNKSSPLLMGLMDEAKLNQKRITWGDERGWDTIIDGDLAGVLQKLGIEACLPGVDDDRVGGADVESAVDLATDVDGGVDGSLDAAAGNLTGVGALDVVGGVDGSLVISDAAAGNLTDVGTLDVGRGVDGSLVVSDAAAGNLMGVGALAVDLAGRVFDASSMARLEIWIVDMLDTEERDDEVEDEVEVERLDVVPGETHTRGYDEAADRWYRTGAGATGVGGYLPQPWLQEVRIGLLFRELDEQSLEPLDVGFCNDIPAFPALRRGIANAAPIVAELQDFCGIPSMRHDVQVVM</sequence>
<dbReference type="InterPro" id="IPR038883">
    <property type="entry name" value="AN11006-like"/>
</dbReference>
<organism evidence="1 2">
    <name type="scientific">Phaeosphaeria nodorum (strain SN15 / ATCC MYA-4574 / FGSC 10173)</name>
    <name type="common">Glume blotch fungus</name>
    <name type="synonym">Parastagonospora nodorum</name>
    <dbReference type="NCBI Taxonomy" id="321614"/>
    <lineage>
        <taxon>Eukaryota</taxon>
        <taxon>Fungi</taxon>
        <taxon>Dikarya</taxon>
        <taxon>Ascomycota</taxon>
        <taxon>Pezizomycotina</taxon>
        <taxon>Dothideomycetes</taxon>
        <taxon>Pleosporomycetidae</taxon>
        <taxon>Pleosporales</taxon>
        <taxon>Pleosporineae</taxon>
        <taxon>Phaeosphaeriaceae</taxon>
        <taxon>Parastagonospora</taxon>
    </lineage>
</organism>
<dbReference type="eggNOG" id="ENOG502SI7R">
    <property type="taxonomic scope" value="Eukaryota"/>
</dbReference>
<name>Q0V7H2_PHANO</name>
<reference evidence="2" key="1">
    <citation type="journal article" date="2007" name="Plant Cell">
        <title>Dothideomycete-plant interactions illuminated by genome sequencing and EST analysis of the wheat pathogen Stagonospora nodorum.</title>
        <authorList>
            <person name="Hane J.K."/>
            <person name="Lowe R.G."/>
            <person name="Solomon P.S."/>
            <person name="Tan K.C."/>
            <person name="Schoch C.L."/>
            <person name="Spatafora J.W."/>
            <person name="Crous P.W."/>
            <person name="Kodira C."/>
            <person name="Birren B.W."/>
            <person name="Galagan J.E."/>
            <person name="Torriani S.F."/>
            <person name="McDonald B.A."/>
            <person name="Oliver R.P."/>
        </authorList>
    </citation>
    <scope>NUCLEOTIDE SEQUENCE [LARGE SCALE GENOMIC DNA]</scope>
    <source>
        <strain evidence="2">SN15 / ATCC MYA-4574 / FGSC 10173</strain>
    </source>
</reference>
<dbReference type="VEuPathDB" id="FungiDB:JI435_000420"/>
<dbReference type="InParanoid" id="Q0V7H2"/>
<dbReference type="Proteomes" id="UP000001055">
    <property type="component" value="Unassembled WGS sequence"/>
</dbReference>
<evidence type="ECO:0000313" key="2">
    <source>
        <dbReference type="Proteomes" id="UP000001055"/>
    </source>
</evidence>
<proteinExistence type="predicted"/>
<evidence type="ECO:0000313" key="1">
    <source>
        <dbReference type="EMBL" id="EAT91537.2"/>
    </source>
</evidence>
<dbReference type="PANTHER" id="PTHR42085">
    <property type="entry name" value="F-BOX DOMAIN-CONTAINING PROTEIN"/>
    <property type="match status" value="1"/>
</dbReference>
<dbReference type="PANTHER" id="PTHR42085:SF2">
    <property type="entry name" value="F-BOX DOMAIN-CONTAINING PROTEIN"/>
    <property type="match status" value="1"/>
</dbReference>
<dbReference type="EMBL" id="CH445325">
    <property type="protein sequence ID" value="EAT91537.2"/>
    <property type="molecule type" value="Genomic_DNA"/>
</dbReference>
<dbReference type="RefSeq" id="XP_001790739.1">
    <property type="nucleotide sequence ID" value="XM_001790687.1"/>
</dbReference>
<dbReference type="KEGG" id="pno:SNOG_00042"/>
<gene>
    <name evidence="1" type="ORF">SNOG_00042</name>
</gene>
<dbReference type="GeneID" id="5967830"/>
<dbReference type="AlphaFoldDB" id="Q0V7H2"/>
<dbReference type="HOGENOM" id="CLU_539795_0_0_1"/>
<accession>Q0V7H2</accession>
<evidence type="ECO:0008006" key="3">
    <source>
        <dbReference type="Google" id="ProtNLM"/>
    </source>
</evidence>
<protein>
    <recommendedName>
        <fullName evidence="3">F-box domain-containing protein</fullName>
    </recommendedName>
</protein>